<dbReference type="EMBL" id="CP029480">
    <property type="protein sequence ID" value="AWV98919.1"/>
    <property type="molecule type" value="Genomic_DNA"/>
</dbReference>
<dbReference type="OrthoDB" id="282859at2"/>
<gene>
    <name evidence="1" type="ORF">DJ013_12350</name>
</gene>
<keyword evidence="2" id="KW-1185">Reference proteome</keyword>
<organism evidence="1 2">
    <name type="scientific">Arcticibacterium luteifluviistationis</name>
    <dbReference type="NCBI Taxonomy" id="1784714"/>
    <lineage>
        <taxon>Bacteria</taxon>
        <taxon>Pseudomonadati</taxon>
        <taxon>Bacteroidota</taxon>
        <taxon>Cytophagia</taxon>
        <taxon>Cytophagales</taxon>
        <taxon>Leadbetterellaceae</taxon>
        <taxon>Arcticibacterium</taxon>
    </lineage>
</organism>
<dbReference type="PROSITE" id="PS51257">
    <property type="entry name" value="PROKAR_LIPOPROTEIN"/>
    <property type="match status" value="1"/>
</dbReference>
<evidence type="ECO:0000313" key="1">
    <source>
        <dbReference type="EMBL" id="AWV98919.1"/>
    </source>
</evidence>
<protein>
    <recommendedName>
        <fullName evidence="3">Threonine synthase</fullName>
    </recommendedName>
</protein>
<dbReference type="AlphaFoldDB" id="A0A2Z4GC95"/>
<name>A0A2Z4GC95_9BACT</name>
<dbReference type="Pfam" id="PF20113">
    <property type="entry name" value="DUF6503"/>
    <property type="match status" value="1"/>
</dbReference>
<evidence type="ECO:0000313" key="2">
    <source>
        <dbReference type="Proteomes" id="UP000249873"/>
    </source>
</evidence>
<dbReference type="InterPro" id="IPR045444">
    <property type="entry name" value="DUF6503"/>
</dbReference>
<proteinExistence type="predicted"/>
<evidence type="ECO:0008006" key="3">
    <source>
        <dbReference type="Google" id="ProtNLM"/>
    </source>
</evidence>
<dbReference type="KEGG" id="als:DJ013_12350"/>
<dbReference type="Proteomes" id="UP000249873">
    <property type="component" value="Chromosome"/>
</dbReference>
<accession>A0A2Z4GC95</accession>
<sequence>MLTSIKTVLFSIFTIAILSCQSETETSKTLSPEETQGQELLDKTIKAHGGLTTWNSFEGLSYNLANSGKNLYQITQLHDRRTYTKADDFEIGYDGKVAWSLPNAEKVPGKAAAFYYNLDFYFAAIPFVLKDKGVNVFYDGKVTINEKEYESLKVTFGSEIGLTPEDVYYLYIDPNTSLLEILTYSVSFFDKENAGINSAKVYSDWQNVEGIMMPGSMRNFAWKDGVMGEENTNYKRVFSDYKFLESIPDNSVFEVPEGGVIENI</sequence>
<reference evidence="1 2" key="1">
    <citation type="submission" date="2018-05" db="EMBL/GenBank/DDBJ databases">
        <title>Complete genome sequence of Arcticibacterium luteifluviistationis SM1504T, a cytophagaceae bacterium isolated from Arctic surface seawater.</title>
        <authorList>
            <person name="Li Y."/>
            <person name="Qin Q.-L."/>
        </authorList>
    </citation>
    <scope>NUCLEOTIDE SEQUENCE [LARGE SCALE GENOMIC DNA]</scope>
    <source>
        <strain evidence="1 2">SM1504</strain>
    </source>
</reference>
<dbReference type="RefSeq" id="WP_111372112.1">
    <property type="nucleotide sequence ID" value="NZ_CP029480.1"/>
</dbReference>